<feature type="transmembrane region" description="Helical" evidence="1">
    <location>
        <begin position="33"/>
        <end position="54"/>
    </location>
</feature>
<keyword evidence="1" id="KW-0472">Membrane</keyword>
<dbReference type="Proteomes" id="UP000078200">
    <property type="component" value="Unassembled WGS sequence"/>
</dbReference>
<evidence type="ECO:0000313" key="2">
    <source>
        <dbReference type="EnsemblMetazoa" id="GAUT047447-PA"/>
    </source>
</evidence>
<accession>A0A1A9VTW6</accession>
<keyword evidence="3" id="KW-1185">Reference proteome</keyword>
<sequence length="154" mass="17261">MTVKYMCIRKKEVVRSHSNNHEALNVQKESVKFILLVVVVVVVVVAVRLGMSAVQCSAVQYSKRLATACDVSKSTVAHVTTAFNCLKDNRWSCYASQLASQPASQPAKQPASGINHKTNSRWQKKLHHSYHKEILLRFLFLVTQPTSTIHVKMA</sequence>
<evidence type="ECO:0000313" key="3">
    <source>
        <dbReference type="Proteomes" id="UP000078200"/>
    </source>
</evidence>
<keyword evidence="1" id="KW-0812">Transmembrane</keyword>
<proteinExistence type="predicted"/>
<protein>
    <submittedName>
        <fullName evidence="2">Uncharacterized protein</fullName>
    </submittedName>
</protein>
<dbReference type="AlphaFoldDB" id="A0A1A9VTW6"/>
<evidence type="ECO:0000256" key="1">
    <source>
        <dbReference type="SAM" id="Phobius"/>
    </source>
</evidence>
<keyword evidence="1" id="KW-1133">Transmembrane helix</keyword>
<dbReference type="VEuPathDB" id="VectorBase:GAUT047447"/>
<name>A0A1A9VTW6_GLOAU</name>
<dbReference type="EnsemblMetazoa" id="GAUT047447-RA">
    <property type="protein sequence ID" value="GAUT047447-PA"/>
    <property type="gene ID" value="GAUT047447"/>
</dbReference>
<reference evidence="2" key="1">
    <citation type="submission" date="2020-05" db="UniProtKB">
        <authorList>
            <consortium name="EnsemblMetazoa"/>
        </authorList>
    </citation>
    <scope>IDENTIFICATION</scope>
    <source>
        <strain evidence="2">TTRI</strain>
    </source>
</reference>
<organism evidence="2 3">
    <name type="scientific">Glossina austeni</name>
    <name type="common">Savannah tsetse fly</name>
    <dbReference type="NCBI Taxonomy" id="7395"/>
    <lineage>
        <taxon>Eukaryota</taxon>
        <taxon>Metazoa</taxon>
        <taxon>Ecdysozoa</taxon>
        <taxon>Arthropoda</taxon>
        <taxon>Hexapoda</taxon>
        <taxon>Insecta</taxon>
        <taxon>Pterygota</taxon>
        <taxon>Neoptera</taxon>
        <taxon>Endopterygota</taxon>
        <taxon>Diptera</taxon>
        <taxon>Brachycera</taxon>
        <taxon>Muscomorpha</taxon>
        <taxon>Hippoboscoidea</taxon>
        <taxon>Glossinidae</taxon>
        <taxon>Glossina</taxon>
    </lineage>
</organism>